<comment type="similarity">
    <text evidence="6">Belongs to the major facilitator superfamily. Allantoate permease family.</text>
</comment>
<reference evidence="8" key="1">
    <citation type="submission" date="2014-03" db="EMBL/GenBank/DDBJ databases">
        <authorList>
            <person name="Casaregola S."/>
        </authorList>
    </citation>
    <scope>NUCLEOTIDE SEQUENCE [LARGE SCALE GENOMIC DNA]</scope>
    <source>
        <strain evidence="8">CLIB 918</strain>
    </source>
</reference>
<dbReference type="STRING" id="1173061.A0A0J9XCA2"/>
<protein>
    <submittedName>
        <fullName evidence="8">Similar to Saccharomyces cerevisiae YAL067C SEO1 Putative permease</fullName>
    </submittedName>
</protein>
<dbReference type="GO" id="GO:0022857">
    <property type="term" value="F:transmembrane transporter activity"/>
    <property type="evidence" value="ECO:0007669"/>
    <property type="project" value="InterPro"/>
</dbReference>
<keyword evidence="4 7" id="KW-1133">Transmembrane helix</keyword>
<accession>A0A0J9XCA2</accession>
<dbReference type="SUPFAM" id="SSF103473">
    <property type="entry name" value="MFS general substrate transporter"/>
    <property type="match status" value="1"/>
</dbReference>
<organism evidence="8 9">
    <name type="scientific">Geotrichum candidum</name>
    <name type="common">Oospora lactis</name>
    <name type="synonym">Dipodascus geotrichum</name>
    <dbReference type="NCBI Taxonomy" id="1173061"/>
    <lineage>
        <taxon>Eukaryota</taxon>
        <taxon>Fungi</taxon>
        <taxon>Dikarya</taxon>
        <taxon>Ascomycota</taxon>
        <taxon>Saccharomycotina</taxon>
        <taxon>Dipodascomycetes</taxon>
        <taxon>Dipodascales</taxon>
        <taxon>Dipodascaceae</taxon>
        <taxon>Geotrichum</taxon>
    </lineage>
</organism>
<feature type="transmembrane region" description="Helical" evidence="7">
    <location>
        <begin position="272"/>
        <end position="294"/>
    </location>
</feature>
<gene>
    <name evidence="8" type="ORF">BN980_GECA09s00208g</name>
</gene>
<evidence type="ECO:0000256" key="3">
    <source>
        <dbReference type="ARBA" id="ARBA00022692"/>
    </source>
</evidence>
<feature type="transmembrane region" description="Helical" evidence="7">
    <location>
        <begin position="178"/>
        <end position="196"/>
    </location>
</feature>
<feature type="transmembrane region" description="Helical" evidence="7">
    <location>
        <begin position="154"/>
        <end position="171"/>
    </location>
</feature>
<keyword evidence="5 7" id="KW-0472">Membrane</keyword>
<dbReference type="EMBL" id="CCBN010000009">
    <property type="protein sequence ID" value="CDO54845.1"/>
    <property type="molecule type" value="Genomic_DNA"/>
</dbReference>
<dbReference type="OrthoDB" id="3639251at2759"/>
<feature type="transmembrane region" description="Helical" evidence="7">
    <location>
        <begin position="347"/>
        <end position="371"/>
    </location>
</feature>
<dbReference type="Proteomes" id="UP000242525">
    <property type="component" value="Unassembled WGS sequence"/>
</dbReference>
<comment type="caution">
    <text evidence="8">The sequence shown here is derived from an EMBL/GenBank/DDBJ whole genome shotgun (WGS) entry which is preliminary data.</text>
</comment>
<feature type="transmembrane region" description="Helical" evidence="7">
    <location>
        <begin position="412"/>
        <end position="432"/>
    </location>
</feature>
<name>A0A0J9XCA2_GEOCN</name>
<evidence type="ECO:0000256" key="1">
    <source>
        <dbReference type="ARBA" id="ARBA00004141"/>
    </source>
</evidence>
<keyword evidence="2" id="KW-0813">Transport</keyword>
<dbReference type="InterPro" id="IPR011701">
    <property type="entry name" value="MFS"/>
</dbReference>
<dbReference type="PANTHER" id="PTHR43791:SF15">
    <property type="entry name" value="TRANSPORTER SEO1-RELATED"/>
    <property type="match status" value="1"/>
</dbReference>
<dbReference type="Pfam" id="PF07690">
    <property type="entry name" value="MFS_1"/>
    <property type="match status" value="1"/>
</dbReference>
<evidence type="ECO:0000256" key="7">
    <source>
        <dbReference type="SAM" id="Phobius"/>
    </source>
</evidence>
<proteinExistence type="inferred from homology"/>
<feature type="transmembrane region" description="Helical" evidence="7">
    <location>
        <begin position="208"/>
        <end position="228"/>
    </location>
</feature>
<keyword evidence="9" id="KW-1185">Reference proteome</keyword>
<keyword evidence="3 7" id="KW-0812">Transmembrane</keyword>
<evidence type="ECO:0000313" key="9">
    <source>
        <dbReference type="Proteomes" id="UP000242525"/>
    </source>
</evidence>
<comment type="subcellular location">
    <subcellularLocation>
        <location evidence="1">Membrane</location>
        <topology evidence="1">Multi-pass membrane protein</topology>
    </subcellularLocation>
</comment>
<evidence type="ECO:0000256" key="5">
    <source>
        <dbReference type="ARBA" id="ARBA00023136"/>
    </source>
</evidence>
<sequence>MKILFSHSFKDKLIKSVWKCIPHERKIDEGAIRARLDPSSSQLSEKHVSDSEETPAIYEIRDEAGRKWWKIFDEFEFRLQDNSNKNRKWYHWFEPTDTPTERKLLFKLDLILCFFAFTMYWVKYLDQTNLNNAYVSGMKEDLGMKGNDLVNTQSIYTVGAIVFHLPFMYLIHKYPTNYLLPAMDVGWGLFTLAIFKAKNTSQLQVFRFFVGAFESAFYPTINYILGSWYTPSEYARRAGIFYWGQMLGVLTAGLLQAAAFKNLHLVNGLEGWRWMFIIDAIITFPIGIIGIWALPGIPAKCYSVFLTDEEIYLGRERLRRLKINVEDDSNTFFTLKLWKDMLSKWNFWLFTLVNVFSWNNSSASSGSYILWLKSLERFSTVKVNQLSTLLPALGILWILLTSSIADLLRSRWGAIIFSQTLNVIGNVILAIWDVPESAKWFAFMLQYFGQPVFPVNFGWMGDSMRDHPQQRAIITMSMNMWGQVSTAWISLLVWKTVEAPRYLKGYIFTTCCAFMVMVICTIILILYKRDERARAAENGIYLYNSAKGEPRPVILSSAKNGNEVLVVHNHDDAEKKEEFVVVRERNREGGK</sequence>
<dbReference type="Gene3D" id="1.20.1250.20">
    <property type="entry name" value="MFS general substrate transporter like domains"/>
    <property type="match status" value="2"/>
</dbReference>
<dbReference type="GO" id="GO:0016020">
    <property type="term" value="C:membrane"/>
    <property type="evidence" value="ECO:0007669"/>
    <property type="project" value="UniProtKB-SubCell"/>
</dbReference>
<feature type="transmembrane region" description="Helical" evidence="7">
    <location>
        <begin position="104"/>
        <end position="122"/>
    </location>
</feature>
<feature type="transmembrane region" description="Helical" evidence="7">
    <location>
        <begin position="506"/>
        <end position="527"/>
    </location>
</feature>
<feature type="transmembrane region" description="Helical" evidence="7">
    <location>
        <begin position="383"/>
        <end position="400"/>
    </location>
</feature>
<evidence type="ECO:0000256" key="6">
    <source>
        <dbReference type="ARBA" id="ARBA00037968"/>
    </source>
</evidence>
<dbReference type="AlphaFoldDB" id="A0A0J9XCA2"/>
<feature type="transmembrane region" description="Helical" evidence="7">
    <location>
        <begin position="240"/>
        <end position="260"/>
    </location>
</feature>
<evidence type="ECO:0000313" key="8">
    <source>
        <dbReference type="EMBL" id="CDO54845.1"/>
    </source>
</evidence>
<evidence type="ECO:0000256" key="4">
    <source>
        <dbReference type="ARBA" id="ARBA00022989"/>
    </source>
</evidence>
<evidence type="ECO:0000256" key="2">
    <source>
        <dbReference type="ARBA" id="ARBA00022448"/>
    </source>
</evidence>
<dbReference type="FunFam" id="1.20.1250.20:FF:000065">
    <property type="entry name" value="Putative MFS pantothenate transporter"/>
    <property type="match status" value="1"/>
</dbReference>
<dbReference type="InterPro" id="IPR036259">
    <property type="entry name" value="MFS_trans_sf"/>
</dbReference>
<dbReference type="PANTHER" id="PTHR43791">
    <property type="entry name" value="PERMEASE-RELATED"/>
    <property type="match status" value="1"/>
</dbReference>